<proteinExistence type="predicted"/>
<evidence type="ECO:0000313" key="7">
    <source>
        <dbReference type="EMBL" id="XDJ67637.1"/>
    </source>
</evidence>
<dbReference type="EMBL" id="CP158265">
    <property type="protein sequence ID" value="XDJ76214.1"/>
    <property type="molecule type" value="Genomic_DNA"/>
</dbReference>
<evidence type="ECO:0000313" key="16">
    <source>
        <dbReference type="EMBL" id="XDJ97390.1"/>
    </source>
</evidence>
<dbReference type="EMBL" id="CP158259">
    <property type="protein sequence ID" value="XDJ60870.1"/>
    <property type="molecule type" value="Genomic_DNA"/>
</dbReference>
<evidence type="ECO:0000313" key="6">
    <source>
        <dbReference type="EMBL" id="XDJ64515.1"/>
    </source>
</evidence>
<dbReference type="EMBL" id="CP158268">
    <property type="protein sequence ID" value="XDJ84828.1"/>
    <property type="molecule type" value="Genomic_DNA"/>
</dbReference>
<evidence type="ECO:0000313" key="10">
    <source>
        <dbReference type="EMBL" id="XDJ76214.1"/>
    </source>
</evidence>
<evidence type="ECO:0000313" key="17">
    <source>
        <dbReference type="EMBL" id="XDK00037.1"/>
    </source>
</evidence>
<protein>
    <recommendedName>
        <fullName evidence="18">DUF4412 domain-containing protein</fullName>
    </recommendedName>
</protein>
<evidence type="ECO:0000313" key="11">
    <source>
        <dbReference type="EMBL" id="XDJ83514.1"/>
    </source>
</evidence>
<evidence type="ECO:0000313" key="14">
    <source>
        <dbReference type="EMBL" id="XDJ90458.1"/>
    </source>
</evidence>
<evidence type="ECO:0000313" key="4">
    <source>
        <dbReference type="EMBL" id="XDJ58396.1"/>
    </source>
</evidence>
<accession>A0AB39G302</accession>
<dbReference type="EMBL" id="CP158270">
    <property type="protein sequence ID" value="XDJ90458.1"/>
    <property type="molecule type" value="Genomic_DNA"/>
</dbReference>
<dbReference type="KEGG" id="cgin:ABRZ00_00230"/>
<dbReference type="EMBL" id="CP158256">
    <property type="protein sequence ID" value="XDJ53033.1"/>
    <property type="molecule type" value="Genomic_DNA"/>
</dbReference>
<evidence type="ECO:0000313" key="9">
    <source>
        <dbReference type="EMBL" id="XDJ75687.1"/>
    </source>
</evidence>
<dbReference type="EMBL" id="CP158253">
    <property type="protein sequence ID" value="XDJ45121.1"/>
    <property type="molecule type" value="Genomic_DNA"/>
</dbReference>
<evidence type="ECO:0000313" key="1">
    <source>
        <dbReference type="EMBL" id="XDJ45121.1"/>
    </source>
</evidence>
<dbReference type="RefSeq" id="WP_368641512.1">
    <property type="nucleotide sequence ID" value="NZ_CP158253.1"/>
</dbReference>
<dbReference type="EMBL" id="CP158264">
    <property type="protein sequence ID" value="XDJ75687.1"/>
    <property type="molecule type" value="Genomic_DNA"/>
</dbReference>
<dbReference type="EMBL" id="CP158273">
    <property type="protein sequence ID" value="XDJ97390.1"/>
    <property type="molecule type" value="Genomic_DNA"/>
</dbReference>
<dbReference type="AlphaFoldDB" id="A0AB39G302"/>
<evidence type="ECO:0000313" key="8">
    <source>
        <dbReference type="EMBL" id="XDJ70910.1"/>
    </source>
</evidence>
<gene>
    <name evidence="4" type="ORF">ABRY90_00230</name>
    <name evidence="7" type="ORF">ABRY91_06385</name>
    <name evidence="5" type="ORF">ABRY92_12985</name>
    <name evidence="15" type="ORF">ABRY95_01290</name>
    <name evidence="11" type="ORF">ABRY96_04665</name>
    <name evidence="9" type="ORF">ABRY97_05980</name>
    <name evidence="13" type="ORF">ABRY98_05870</name>
    <name evidence="3" type="ORF">ABRZ00_00230</name>
    <name evidence="2" type="ORF">ABRZ01_00505</name>
    <name evidence="1" type="ORF">ABRZ02_02160</name>
    <name evidence="6" type="ORF">ABRZ03_04015</name>
    <name evidence="16" type="ORF">ABRZ05_06760</name>
    <name evidence="8" type="ORF">ABRZ06_08095</name>
    <name evidence="12" type="ORF">ABRZ08_11510</name>
    <name evidence="10" type="ORF">ABRZ10_08460</name>
    <name evidence="17" type="ORF">ABRZ11_06415</name>
    <name evidence="14" type="ORF">ABRZ12_12510</name>
</gene>
<sequence length="228" mass="23838">MMRWFGWLLAAWCGVVPAWGMAAGVATVQAGERTLTVSFDGPDARVDVDGIGQGYLLMRGDKLYSVMRVGGQPLVMDGSAMARLLGGGALRAAPDMIRSLNRIEPTGARATVAGLSGAVYAVSYRDEQGSDHAGQGVLGKQLEVRELTRTLGRMAVLLQTAAGQPASGTHQVLDALEAQGLGLLAYEKKFRVQRLASTPPAPGSLDLPAQPAQLPAGLGLLLQGAHRP</sequence>
<dbReference type="EMBL" id="CP158257">
    <property type="protein sequence ID" value="XDJ55656.1"/>
    <property type="molecule type" value="Genomic_DNA"/>
</dbReference>
<dbReference type="EMBL" id="CP158266">
    <property type="protein sequence ID" value="XDJ83514.1"/>
    <property type="molecule type" value="Genomic_DNA"/>
</dbReference>
<name>A0AB39G302_9BURK</name>
<evidence type="ECO:0000313" key="12">
    <source>
        <dbReference type="EMBL" id="XDJ84828.1"/>
    </source>
</evidence>
<dbReference type="EMBL" id="CP158269">
    <property type="protein sequence ID" value="XDJ89083.1"/>
    <property type="molecule type" value="Genomic_DNA"/>
</dbReference>
<dbReference type="EMBL" id="CP158258">
    <property type="protein sequence ID" value="XDJ58396.1"/>
    <property type="molecule type" value="Genomic_DNA"/>
</dbReference>
<evidence type="ECO:0000313" key="2">
    <source>
        <dbReference type="EMBL" id="XDJ53033.1"/>
    </source>
</evidence>
<evidence type="ECO:0000313" key="13">
    <source>
        <dbReference type="EMBL" id="XDJ89083.1"/>
    </source>
</evidence>
<organism evidence="12">
    <name type="scientific">Castellaniella ginsengisoli</name>
    <dbReference type="NCBI Taxonomy" id="546114"/>
    <lineage>
        <taxon>Bacteria</taxon>
        <taxon>Pseudomonadati</taxon>
        <taxon>Pseudomonadota</taxon>
        <taxon>Betaproteobacteria</taxon>
        <taxon>Burkholderiales</taxon>
        <taxon>Alcaligenaceae</taxon>
        <taxon>Castellaniella</taxon>
    </lineage>
</organism>
<dbReference type="EMBL" id="CP158261">
    <property type="protein sequence ID" value="XDJ67637.1"/>
    <property type="molecule type" value="Genomic_DNA"/>
</dbReference>
<evidence type="ECO:0000313" key="3">
    <source>
        <dbReference type="EMBL" id="XDJ55656.1"/>
    </source>
</evidence>
<dbReference type="EMBL" id="CP158271">
    <property type="protein sequence ID" value="XDJ93690.1"/>
    <property type="molecule type" value="Genomic_DNA"/>
</dbReference>
<reference evidence="12" key="1">
    <citation type="submission" date="2024-05" db="EMBL/GenBank/DDBJ databases">
        <authorList>
            <person name="Luo Y.-C."/>
            <person name="Nicholds J."/>
            <person name="Mortimer T."/>
            <person name="Maboni G."/>
        </authorList>
    </citation>
    <scope>NUCLEOTIDE SEQUENCE</scope>
    <source>
        <strain evidence="16">124370</strain>
        <strain evidence="17">124566</strain>
        <strain evidence="15">124953</strain>
        <strain evidence="14">130308</strain>
        <strain evidence="13">130416</strain>
        <strain evidence="12">140124</strain>
        <strain evidence="11">143751</strain>
        <strain evidence="10">143769</strain>
        <strain evidence="9">143811</strain>
        <strain evidence="8">143936</strain>
        <strain evidence="7">145849</strain>
        <strain evidence="6">145850</strain>
        <strain evidence="5">145852</strain>
        <strain evidence="4">148131</strain>
        <strain evidence="3">150221</strain>
        <strain evidence="2">150964</strain>
        <strain evidence="1">153271</strain>
    </source>
</reference>
<dbReference type="EMBL" id="CP158263">
    <property type="protein sequence ID" value="XDJ70910.1"/>
    <property type="molecule type" value="Genomic_DNA"/>
</dbReference>
<evidence type="ECO:0000313" key="15">
    <source>
        <dbReference type="EMBL" id="XDJ93690.1"/>
    </source>
</evidence>
<dbReference type="EMBL" id="CP158272">
    <property type="protein sequence ID" value="XDK00037.1"/>
    <property type="molecule type" value="Genomic_DNA"/>
</dbReference>
<dbReference type="EMBL" id="CP158260">
    <property type="protein sequence ID" value="XDJ64515.1"/>
    <property type="molecule type" value="Genomic_DNA"/>
</dbReference>
<evidence type="ECO:0008006" key="18">
    <source>
        <dbReference type="Google" id="ProtNLM"/>
    </source>
</evidence>
<dbReference type="GeneID" id="93065914"/>
<evidence type="ECO:0000313" key="5">
    <source>
        <dbReference type="EMBL" id="XDJ60870.1"/>
    </source>
</evidence>